<sequence>MVHSLYQKAFDIPVEEVSTTGDTVVLQIKSLNATYTGILQDTTTLLGGAGAEQQLHFST</sequence>
<accession>A0ABT3RC16</accession>
<evidence type="ECO:0000313" key="2">
    <source>
        <dbReference type="Proteomes" id="UP001207228"/>
    </source>
</evidence>
<gene>
    <name evidence="1" type="ORF">OO017_03810</name>
</gene>
<comment type="caution">
    <text evidence="1">The sequence shown here is derived from an EMBL/GenBank/DDBJ whole genome shotgun (WGS) entry which is preliminary data.</text>
</comment>
<name>A0ABT3RC16_9BACT</name>
<dbReference type="RefSeq" id="WP_266051120.1">
    <property type="nucleotide sequence ID" value="NZ_JAPFQO010000002.1"/>
</dbReference>
<dbReference type="Proteomes" id="UP001207228">
    <property type="component" value="Unassembled WGS sequence"/>
</dbReference>
<reference evidence="1 2" key="1">
    <citation type="submission" date="2022-11" db="EMBL/GenBank/DDBJ databases">
        <title>The characterization of three novel Bacteroidetes species and genomic analysis of their roles in tidal elemental geochemical cycles.</title>
        <authorList>
            <person name="Ma K.-J."/>
        </authorList>
    </citation>
    <scope>NUCLEOTIDE SEQUENCE [LARGE SCALE GENOMIC DNA]</scope>
    <source>
        <strain evidence="1 2">M82</strain>
    </source>
</reference>
<evidence type="ECO:0000313" key="1">
    <source>
        <dbReference type="EMBL" id="MCX2739062.1"/>
    </source>
</evidence>
<proteinExistence type="predicted"/>
<organism evidence="1 2">
    <name type="scientific">Pontibacter anaerobius</name>
    <dbReference type="NCBI Taxonomy" id="2993940"/>
    <lineage>
        <taxon>Bacteria</taxon>
        <taxon>Pseudomonadati</taxon>
        <taxon>Bacteroidota</taxon>
        <taxon>Cytophagia</taxon>
        <taxon>Cytophagales</taxon>
        <taxon>Hymenobacteraceae</taxon>
        <taxon>Pontibacter</taxon>
    </lineage>
</organism>
<dbReference type="EMBL" id="JAPFQO010000002">
    <property type="protein sequence ID" value="MCX2739062.1"/>
    <property type="molecule type" value="Genomic_DNA"/>
</dbReference>
<protein>
    <submittedName>
        <fullName evidence="1">Uncharacterized protein</fullName>
    </submittedName>
</protein>
<keyword evidence="2" id="KW-1185">Reference proteome</keyword>